<dbReference type="InterPro" id="IPR007645">
    <property type="entry name" value="RNA_pol_Rpb2_3"/>
</dbReference>
<evidence type="ECO:0000256" key="11">
    <source>
        <dbReference type="ARBA" id="ARBA00023163"/>
    </source>
</evidence>
<evidence type="ECO:0000256" key="6">
    <source>
        <dbReference type="ARBA" id="ARBA00022640"/>
    </source>
</evidence>
<evidence type="ECO:0000313" key="26">
    <source>
        <dbReference type="Proteomes" id="UP001371456"/>
    </source>
</evidence>
<dbReference type="InterPro" id="IPR038120">
    <property type="entry name" value="Rpb1_funnel_sf"/>
</dbReference>
<evidence type="ECO:0000256" key="3">
    <source>
        <dbReference type="ARBA" id="ARBA00012418"/>
    </source>
</evidence>
<evidence type="ECO:0000256" key="4">
    <source>
        <dbReference type="ARBA" id="ARBA00022478"/>
    </source>
</evidence>
<dbReference type="GO" id="GO:0003899">
    <property type="term" value="F:DNA-directed RNA polymerase activity"/>
    <property type="evidence" value="ECO:0007669"/>
    <property type="project" value="UniProtKB-EC"/>
</dbReference>
<feature type="domain" description="RNA polymerase Rpb2" evidence="16">
    <location>
        <begin position="270"/>
        <end position="338"/>
    </location>
</feature>
<keyword evidence="4" id="KW-0240">DNA-directed RNA polymerase</keyword>
<feature type="domain" description="DNA-directed RNA polymerase subunit 2 hybrid-binding" evidence="14">
    <location>
        <begin position="380"/>
        <end position="452"/>
    </location>
</feature>
<evidence type="ECO:0000256" key="8">
    <source>
        <dbReference type="ARBA" id="ARBA00022695"/>
    </source>
</evidence>
<comment type="caution">
    <text evidence="19">The sequence shown here is derived from an EMBL/GenBank/DDBJ whole genome shotgun (WGS) entry which is preliminary data.</text>
</comment>
<dbReference type="EMBL" id="JBANQN010000418">
    <property type="protein sequence ID" value="KAK6770756.1"/>
    <property type="molecule type" value="Genomic_DNA"/>
</dbReference>
<evidence type="ECO:0000313" key="25">
    <source>
        <dbReference type="EMBL" id="KAK6771105.1"/>
    </source>
</evidence>
<evidence type="ECO:0000313" key="23">
    <source>
        <dbReference type="EMBL" id="KAK6770823.1"/>
    </source>
</evidence>
<dbReference type="InterPro" id="IPR007121">
    <property type="entry name" value="RNA_pol_bsu_CS"/>
</dbReference>
<dbReference type="GO" id="GO:0046872">
    <property type="term" value="F:metal ion binding"/>
    <property type="evidence" value="ECO:0007669"/>
    <property type="project" value="UniProtKB-KW"/>
</dbReference>
<sequence>MNSLGTSIVNGIYRIVINQILQSPGIYYRSELDHNGISVYTGTIISDWGGRSELEIDRKARIWARVSRKQKISILVLSSAMGLNLREILENVCYPEIFLSFLNDKERKKIGSKENSILEFYQQFACVGGDPVFSESLCKELQKKFFQQRCELGRIGRRNMNRKLNLDIPQNNTFLLPRDILAAADHLIGLKFGMGALDDMNHLKNKRIRSVADLLQDQFGLALVRLENVVRGTICGAIRHKLIPTPQNLVTSPPLTTTYESFFGLHPLSQVLDRTNPLTQIVHGRKLSYLGPGGLTGRTASFRIRDIHPSHYGRICPIDTSEGINVGLIGSLSIHARIGHWGSLESPFYEISERSTGVRMLYLSPGSDEYYMVAAGNSLALNRDIQEEQVSTSKETCLKLPIGGRGRVIDVRWIQKRGGSSYNPETIRVYISQKREIKVGDKVAGRHGNKGIDDLLTIPSKGWLVQDAEQQSLILEKHHHYGNVHAVEKLRQSIEIWYATSEYLRQEMNPNFRMTDPFNPVHIMSFSGARGNASQVHQLVGMRGLMSDPQGQMIDLPIQSNLREGLSLTEYIISCYGARKGVVDTAVRTSDAGYLTRRLVEVVQHIVVRRTDCGTARGISVSPRNGIMPERIFSQTLIGRVLADDIYMGSRCIATRNQAIGIGLVNRFITFRAQPISIRTPFTCRSTSWICRLCYGRSPTHGDLVELGEAVGIIAGQSIGEPGTQLTLRTFHTGGVFTGGTAEHVRAPSNGKIKFNEDLVHPTRTRHGHPAFLCSIDLYVTIESEDILHNVNIPPKSLLLVQNDQYVESEQVIAEIRAGISTLNFKEKVRKHIYSDSDGEMHWSTDVYHAPEFTYGNVHLLPKTSHLWILLGGPCRSSLVYLSIHKDQDQMNAHSLSGKPRYTSNLSVTNDQARQKLFSSDFYGQKEDRIPDYSDLNRIICTGQYNLVYSPILHGNSDLLSKRRRNKFIIPLHSIQELENELMPCSGISIEIPVNGIFRRNSILAYFDDPRYRRKSSGIIKYGTIETHSVIKKEDLIEYRGVKEFRPKYQMKVDRFFFIPEEVHILPGSSSIMVRNNSIVGVDTQITLNLRSRVGGLVRVERKKKRIELKIFSGDIHFPGETDKISRHTGVLIPPGTGKRNSKEYKKVKNWIYVQRITPSKKRFFVLVRPVVTYEITDGINLGTLFPPDPLQERDNVQLRIVNYILYGNGKPIRGISDTSIQLVRTCLVLNWNQDKKSSSCEEARASFVEIRTNGLIRHFLRINLVKSPISYIGKRNDPSGSGLLSDNGSDCTNINPFSAIYSYSKAKIQQSLNQPQGTIHTLLNRNKECQSLIILSAANCSRMEPFKDKRGLRVGTNVYQEFLEFLGDS</sequence>
<dbReference type="Gene3D" id="1.10.132.30">
    <property type="match status" value="1"/>
</dbReference>
<dbReference type="InterPro" id="IPR037033">
    <property type="entry name" value="DNA-dir_RNAP_su2_hyb_sf"/>
</dbReference>
<dbReference type="GO" id="GO:0000428">
    <property type="term" value="C:DNA-directed RNA polymerase complex"/>
    <property type="evidence" value="ECO:0007669"/>
    <property type="project" value="UniProtKB-KW"/>
</dbReference>
<dbReference type="InterPro" id="IPR007642">
    <property type="entry name" value="RNA_pol_Rpb2_2"/>
</dbReference>
<dbReference type="PROSITE" id="PS01166">
    <property type="entry name" value="RNA_POL_BETA"/>
    <property type="match status" value="1"/>
</dbReference>
<dbReference type="InterPro" id="IPR007081">
    <property type="entry name" value="RNA_pol_Rpb1_5"/>
</dbReference>
<dbReference type="Gene3D" id="2.30.150.10">
    <property type="entry name" value="DNA-directed RNA polymerase, beta subunit, external 1 domain"/>
    <property type="match status" value="1"/>
</dbReference>
<comment type="function">
    <text evidence="1">DNA-dependent RNA polymerase catalyzes the transcription of DNA into RNA using the four ribonucleoside triphosphates as substrates.</text>
</comment>
<dbReference type="InterPro" id="IPR050254">
    <property type="entry name" value="RNA_pol_beta''_euk"/>
</dbReference>
<feature type="domain" description="RNA polymerase Rpb1" evidence="18">
    <location>
        <begin position="486"/>
        <end position="550"/>
    </location>
</feature>
<dbReference type="InterPro" id="IPR042107">
    <property type="entry name" value="DNA-dir_RNA_pol_bsu_ext_1_sf"/>
</dbReference>
<dbReference type="Pfam" id="PF04561">
    <property type="entry name" value="RNA_pol_Rpb2_2"/>
    <property type="match status" value="1"/>
</dbReference>
<accession>A0AAN8SKS2</accession>
<dbReference type="InterPro" id="IPR007083">
    <property type="entry name" value="RNA_pol_Rpb1_4"/>
</dbReference>
<dbReference type="PANTHER" id="PTHR34995:SF1">
    <property type="entry name" value="DNA-DIRECTED RNA POLYMERASE SUBUNIT BETA"/>
    <property type="match status" value="1"/>
</dbReference>
<dbReference type="Gene3D" id="3.90.1110.10">
    <property type="entry name" value="RNA polymerase Rpb2, domain 2"/>
    <property type="match status" value="1"/>
</dbReference>
<evidence type="ECO:0000256" key="1">
    <source>
        <dbReference type="ARBA" id="ARBA00004026"/>
    </source>
</evidence>
<evidence type="ECO:0000256" key="9">
    <source>
        <dbReference type="ARBA" id="ARBA00022723"/>
    </source>
</evidence>
<evidence type="ECO:0000256" key="7">
    <source>
        <dbReference type="ARBA" id="ARBA00022679"/>
    </source>
</evidence>
<evidence type="ECO:0000256" key="12">
    <source>
        <dbReference type="ARBA" id="ARBA00048552"/>
    </source>
</evidence>
<evidence type="ECO:0000313" key="19">
    <source>
        <dbReference type="EMBL" id="KAK6768638.1"/>
    </source>
</evidence>
<evidence type="ECO:0000256" key="13">
    <source>
        <dbReference type="RuleBase" id="RU000434"/>
    </source>
</evidence>
<dbReference type="GO" id="GO:0009507">
    <property type="term" value="C:chloroplast"/>
    <property type="evidence" value="ECO:0007669"/>
    <property type="project" value="UniProtKB-SubCell"/>
</dbReference>
<keyword evidence="7" id="KW-0808">Transferase</keyword>
<keyword evidence="10" id="KW-0862">Zinc</keyword>
<evidence type="ECO:0000313" key="22">
    <source>
        <dbReference type="EMBL" id="KAK6770756.1"/>
    </source>
</evidence>
<evidence type="ECO:0000256" key="5">
    <source>
        <dbReference type="ARBA" id="ARBA00022528"/>
    </source>
</evidence>
<dbReference type="SUPFAM" id="SSF64484">
    <property type="entry name" value="beta and beta-prime subunits of DNA dependent RNA-polymerase"/>
    <property type="match status" value="2"/>
</dbReference>
<keyword evidence="11" id="KW-0804">Transcription</keyword>
<dbReference type="FunFam" id="3.90.1110.10:FF:000009">
    <property type="entry name" value="DNA-directed RNA polymerase subunit beta"/>
    <property type="match status" value="1"/>
</dbReference>
<dbReference type="FunFam" id="1.10.132.30:FF:000002">
    <property type="entry name" value="DNA-directed RNA polymerase subunit beta"/>
    <property type="match status" value="1"/>
</dbReference>
<evidence type="ECO:0000259" key="18">
    <source>
        <dbReference type="Pfam" id="PF05000"/>
    </source>
</evidence>
<dbReference type="Gene3D" id="3.90.1100.10">
    <property type="match status" value="1"/>
</dbReference>
<keyword evidence="5" id="KW-0150">Chloroplast</keyword>
<dbReference type="PANTHER" id="PTHR34995">
    <property type="entry name" value="DNA-DIRECTED RNA POLYMERASE SUBUNIT BETA"/>
    <property type="match status" value="1"/>
</dbReference>
<keyword evidence="9" id="KW-0479">Metal-binding</keyword>
<dbReference type="Pfam" id="PF05000">
    <property type="entry name" value="RNA_pol_Rpb1_4"/>
    <property type="match status" value="1"/>
</dbReference>
<dbReference type="EMBL" id="JBANQN010001076">
    <property type="protein sequence ID" value="KAK6768638.1"/>
    <property type="molecule type" value="Genomic_DNA"/>
</dbReference>
<evidence type="ECO:0000313" key="24">
    <source>
        <dbReference type="EMBL" id="KAK6770837.1"/>
    </source>
</evidence>
<dbReference type="EMBL" id="JBANQN010000401">
    <property type="protein sequence ID" value="KAK6770823.1"/>
    <property type="molecule type" value="Genomic_DNA"/>
</dbReference>
<proteinExistence type="inferred from homology"/>
<dbReference type="Pfam" id="PF04565">
    <property type="entry name" value="RNA_pol_Rpb2_3"/>
    <property type="match status" value="1"/>
</dbReference>
<dbReference type="EMBL" id="JBANQN010000397">
    <property type="protein sequence ID" value="KAK6770837.1"/>
    <property type="molecule type" value="Genomic_DNA"/>
</dbReference>
<evidence type="ECO:0000313" key="20">
    <source>
        <dbReference type="EMBL" id="KAK6769447.1"/>
    </source>
</evidence>
<protein>
    <recommendedName>
        <fullName evidence="3">DNA-directed RNA polymerase</fullName>
        <ecNumber evidence="3">2.7.7.6</ecNumber>
    </recommendedName>
</protein>
<evidence type="ECO:0000256" key="10">
    <source>
        <dbReference type="ARBA" id="ARBA00022833"/>
    </source>
</evidence>
<comment type="similarity">
    <text evidence="13">Belongs to the RNA polymerase beta chain family.</text>
</comment>
<evidence type="ECO:0000259" key="15">
    <source>
        <dbReference type="Pfam" id="PF04561"/>
    </source>
</evidence>
<reference evidence="19 26" key="1">
    <citation type="submission" date="2024-02" db="EMBL/GenBank/DDBJ databases">
        <title>de novo genome assembly of Solanum bulbocastanum strain 11H21.</title>
        <authorList>
            <person name="Hosaka A.J."/>
        </authorList>
    </citation>
    <scope>NUCLEOTIDE SEQUENCE [LARGE SCALE GENOMIC DNA]</scope>
    <source>
        <tissue evidence="19">Young leaves</tissue>
    </source>
</reference>
<keyword evidence="6" id="KW-0934">Plastid</keyword>
<feature type="domain" description="RNA polymerase Rpb2" evidence="15">
    <location>
        <begin position="22"/>
        <end position="209"/>
    </location>
</feature>
<dbReference type="GO" id="GO:0006351">
    <property type="term" value="P:DNA-templated transcription"/>
    <property type="evidence" value="ECO:0007669"/>
    <property type="project" value="InterPro"/>
</dbReference>
<keyword evidence="26" id="KW-1185">Reference proteome</keyword>
<comment type="catalytic activity">
    <reaction evidence="12">
        <text>RNA(n) + a ribonucleoside 5'-triphosphate = RNA(n+1) + diphosphate</text>
        <dbReference type="Rhea" id="RHEA:21248"/>
        <dbReference type="Rhea" id="RHEA-COMP:14527"/>
        <dbReference type="Rhea" id="RHEA-COMP:17342"/>
        <dbReference type="ChEBI" id="CHEBI:33019"/>
        <dbReference type="ChEBI" id="CHEBI:61557"/>
        <dbReference type="ChEBI" id="CHEBI:140395"/>
        <dbReference type="EC" id="2.7.7.6"/>
    </reaction>
</comment>
<dbReference type="EC" id="2.7.7.6" evidence="3"/>
<dbReference type="Gene3D" id="2.40.270.10">
    <property type="entry name" value="DNA-directed RNA polymerase, subunit 2, domain 6"/>
    <property type="match status" value="1"/>
</dbReference>
<evidence type="ECO:0000313" key="21">
    <source>
        <dbReference type="EMBL" id="KAK6769982.1"/>
    </source>
</evidence>
<organism evidence="19 26">
    <name type="scientific">Solanum bulbocastanum</name>
    <name type="common">Wild potato</name>
    <dbReference type="NCBI Taxonomy" id="147425"/>
    <lineage>
        <taxon>Eukaryota</taxon>
        <taxon>Viridiplantae</taxon>
        <taxon>Streptophyta</taxon>
        <taxon>Embryophyta</taxon>
        <taxon>Tracheophyta</taxon>
        <taxon>Spermatophyta</taxon>
        <taxon>Magnoliopsida</taxon>
        <taxon>eudicotyledons</taxon>
        <taxon>Gunneridae</taxon>
        <taxon>Pentapetalae</taxon>
        <taxon>asterids</taxon>
        <taxon>lamiids</taxon>
        <taxon>Solanales</taxon>
        <taxon>Solanaceae</taxon>
        <taxon>Solanoideae</taxon>
        <taxon>Solaneae</taxon>
        <taxon>Solanum</taxon>
    </lineage>
</organism>
<dbReference type="Pfam" id="PF00562">
    <property type="entry name" value="RNA_pol_Rpb2_6"/>
    <property type="match status" value="1"/>
</dbReference>
<dbReference type="InterPro" id="IPR007120">
    <property type="entry name" value="DNA-dir_RNAP_su2_dom"/>
</dbReference>
<name>A0AAN8SKS2_SOLBU</name>
<dbReference type="InterPro" id="IPR037034">
    <property type="entry name" value="RNA_pol_Rpb2_2_sf"/>
</dbReference>
<evidence type="ECO:0000259" key="16">
    <source>
        <dbReference type="Pfam" id="PF04565"/>
    </source>
</evidence>
<dbReference type="EMBL" id="JBANQN010000326">
    <property type="protein sequence ID" value="KAK6771105.1"/>
    <property type="molecule type" value="Genomic_DNA"/>
</dbReference>
<dbReference type="EMBL" id="JBANQN010000638">
    <property type="protein sequence ID" value="KAK6769982.1"/>
    <property type="molecule type" value="Genomic_DNA"/>
</dbReference>
<evidence type="ECO:0000259" key="17">
    <source>
        <dbReference type="Pfam" id="PF04998"/>
    </source>
</evidence>
<dbReference type="EMBL" id="JBANQN010000803">
    <property type="protein sequence ID" value="KAK6769447.1"/>
    <property type="molecule type" value="Genomic_DNA"/>
</dbReference>
<keyword evidence="8" id="KW-0548">Nucleotidyltransferase</keyword>
<evidence type="ECO:0000259" key="14">
    <source>
        <dbReference type="Pfam" id="PF00562"/>
    </source>
</evidence>
<comment type="subcellular location">
    <subcellularLocation>
        <location evidence="2">Plastid</location>
        <location evidence="2">Chloroplast</location>
    </subcellularLocation>
</comment>
<dbReference type="GO" id="GO:0003677">
    <property type="term" value="F:DNA binding"/>
    <property type="evidence" value="ECO:0007669"/>
    <property type="project" value="InterPro"/>
</dbReference>
<gene>
    <name evidence="25" type="ORF">RDI58_031652</name>
    <name evidence="24" type="ORF">RDI58_031918</name>
    <name evidence="23" type="ORF">RDI58_031933</name>
    <name evidence="22" type="ORF">RDI58_032000</name>
    <name evidence="21" type="ORF">RDI58_032770</name>
    <name evidence="20" type="ORF">RDI58_033311</name>
    <name evidence="19" type="ORF">RDI58_034122</name>
</gene>
<dbReference type="Pfam" id="PF04998">
    <property type="entry name" value="RNA_pol_Rpb1_5"/>
    <property type="match status" value="1"/>
</dbReference>
<dbReference type="Proteomes" id="UP001371456">
    <property type="component" value="Unassembled WGS sequence"/>
</dbReference>
<feature type="domain" description="RNA polymerase Rpb1" evidence="17">
    <location>
        <begin position="565"/>
        <end position="758"/>
    </location>
</feature>
<evidence type="ECO:0000256" key="2">
    <source>
        <dbReference type="ARBA" id="ARBA00004229"/>
    </source>
</evidence>